<dbReference type="Proteomes" id="UP000245207">
    <property type="component" value="Unassembled WGS sequence"/>
</dbReference>
<sequence length="363" mass="41201">MTGDGVNDALTLNRADIGIAVADATDAARGASDIVLTEPRLTVIISAERFDVKSIRNNDYEFTAALYLQVSIVSQALIFVTRSRSWSYVELPGLLLLTAFCIAQLIYVEWQAWDNMLQNKAFLKAHKTTVKAAHAYRALTLDGPKYNMRPSQFLEEEKWPPQDQRKEKWLPITGACTNSTSSAPFSVSECQWYRIEGARIMNSQSPFSDSTPISNYQSKASFLHVDCENEDDFLEDTVSAFHMARLNKVGLKCRRRDATLKLPSASLFEVKWWCMLCIGKMIKSFDDGSSNKGVYAVIEATLIQARNHKKYIFPHISKNDYVISNHKIEIISTLLKVRFYGGYHKLKQKKSIEWVQANEQMSL</sequence>
<dbReference type="GO" id="GO:0016887">
    <property type="term" value="F:ATP hydrolysis activity"/>
    <property type="evidence" value="ECO:0007669"/>
    <property type="project" value="InterPro"/>
</dbReference>
<dbReference type="AlphaFoldDB" id="A0A2U1MAE8"/>
<dbReference type="GO" id="GO:0005524">
    <property type="term" value="F:ATP binding"/>
    <property type="evidence" value="ECO:0007669"/>
    <property type="project" value="InterPro"/>
</dbReference>
<accession>A0A2U1MAE8</accession>
<dbReference type="Gene3D" id="1.20.1110.10">
    <property type="entry name" value="Calcium-transporting ATPase, transmembrane domain"/>
    <property type="match status" value="1"/>
</dbReference>
<evidence type="ECO:0000313" key="2">
    <source>
        <dbReference type="EMBL" id="PWA58240.1"/>
    </source>
</evidence>
<dbReference type="PANTHER" id="PTHR42861">
    <property type="entry name" value="CALCIUM-TRANSPORTING ATPASE"/>
    <property type="match status" value="1"/>
</dbReference>
<protein>
    <submittedName>
        <fullName evidence="2">Uncharacterized protein</fullName>
    </submittedName>
</protein>
<dbReference type="GO" id="GO:0016020">
    <property type="term" value="C:membrane"/>
    <property type="evidence" value="ECO:0007669"/>
    <property type="project" value="InterPro"/>
</dbReference>
<keyword evidence="1" id="KW-0460">Magnesium</keyword>
<gene>
    <name evidence="2" type="ORF">CTI12_AA402180</name>
</gene>
<dbReference type="PRINTS" id="PR00119">
    <property type="entry name" value="CATATPASE"/>
</dbReference>
<dbReference type="Gene3D" id="3.40.50.1000">
    <property type="entry name" value="HAD superfamily/HAD-like"/>
    <property type="match status" value="1"/>
</dbReference>
<keyword evidence="3" id="KW-1185">Reference proteome</keyword>
<dbReference type="SUPFAM" id="SSF56784">
    <property type="entry name" value="HAD-like"/>
    <property type="match status" value="1"/>
</dbReference>
<dbReference type="STRING" id="35608.A0A2U1MAE8"/>
<dbReference type="PRINTS" id="PR00120">
    <property type="entry name" value="HATPASE"/>
</dbReference>
<comment type="caution">
    <text evidence="2">The sequence shown here is derived from an EMBL/GenBank/DDBJ whole genome shotgun (WGS) entry which is preliminary data.</text>
</comment>
<organism evidence="2 3">
    <name type="scientific">Artemisia annua</name>
    <name type="common">Sweet wormwood</name>
    <dbReference type="NCBI Taxonomy" id="35608"/>
    <lineage>
        <taxon>Eukaryota</taxon>
        <taxon>Viridiplantae</taxon>
        <taxon>Streptophyta</taxon>
        <taxon>Embryophyta</taxon>
        <taxon>Tracheophyta</taxon>
        <taxon>Spermatophyta</taxon>
        <taxon>Magnoliopsida</taxon>
        <taxon>eudicotyledons</taxon>
        <taxon>Gunneridae</taxon>
        <taxon>Pentapetalae</taxon>
        <taxon>asterids</taxon>
        <taxon>campanulids</taxon>
        <taxon>Asterales</taxon>
        <taxon>Asteraceae</taxon>
        <taxon>Asteroideae</taxon>
        <taxon>Anthemideae</taxon>
        <taxon>Artemisiinae</taxon>
        <taxon>Artemisia</taxon>
    </lineage>
</organism>
<dbReference type="InterPro" id="IPR036412">
    <property type="entry name" value="HAD-like_sf"/>
</dbReference>
<dbReference type="OrthoDB" id="2929958at2759"/>
<name>A0A2U1MAE8_ARTAN</name>
<dbReference type="InterPro" id="IPR023214">
    <property type="entry name" value="HAD_sf"/>
</dbReference>
<dbReference type="EMBL" id="PKPP01005955">
    <property type="protein sequence ID" value="PWA58240.1"/>
    <property type="molecule type" value="Genomic_DNA"/>
</dbReference>
<reference evidence="2 3" key="1">
    <citation type="journal article" date="2018" name="Mol. Plant">
        <title>The genome of Artemisia annua provides insight into the evolution of Asteraceae family and artemisinin biosynthesis.</title>
        <authorList>
            <person name="Shen Q."/>
            <person name="Zhang L."/>
            <person name="Liao Z."/>
            <person name="Wang S."/>
            <person name="Yan T."/>
            <person name="Shi P."/>
            <person name="Liu M."/>
            <person name="Fu X."/>
            <person name="Pan Q."/>
            <person name="Wang Y."/>
            <person name="Lv Z."/>
            <person name="Lu X."/>
            <person name="Zhang F."/>
            <person name="Jiang W."/>
            <person name="Ma Y."/>
            <person name="Chen M."/>
            <person name="Hao X."/>
            <person name="Li L."/>
            <person name="Tang Y."/>
            <person name="Lv G."/>
            <person name="Zhou Y."/>
            <person name="Sun X."/>
            <person name="Brodelius P.E."/>
            <person name="Rose J.K.C."/>
            <person name="Tang K."/>
        </authorList>
    </citation>
    <scope>NUCLEOTIDE SEQUENCE [LARGE SCALE GENOMIC DNA]</scope>
    <source>
        <strain evidence="3">cv. Huhao1</strain>
        <tissue evidence="2">Leaf</tissue>
    </source>
</reference>
<proteinExistence type="predicted"/>
<evidence type="ECO:0000313" key="3">
    <source>
        <dbReference type="Proteomes" id="UP000245207"/>
    </source>
</evidence>
<evidence type="ECO:0000256" key="1">
    <source>
        <dbReference type="ARBA" id="ARBA00022842"/>
    </source>
</evidence>
<dbReference type="InterPro" id="IPR001757">
    <property type="entry name" value="P_typ_ATPase"/>
</dbReference>